<dbReference type="Proteomes" id="UP000613582">
    <property type="component" value="Unassembled WGS sequence"/>
</dbReference>
<dbReference type="EC" id="6.1.1.16" evidence="12"/>
<dbReference type="CDD" id="cd00672">
    <property type="entry name" value="CysRS_core"/>
    <property type="match status" value="1"/>
</dbReference>
<keyword evidence="9 12" id="KW-0067">ATP-binding</keyword>
<proteinExistence type="inferred from homology"/>
<dbReference type="GO" id="GO:0008270">
    <property type="term" value="F:zinc ion binding"/>
    <property type="evidence" value="ECO:0007669"/>
    <property type="project" value="UniProtKB-UniRule"/>
</dbReference>
<dbReference type="SUPFAM" id="SSF52374">
    <property type="entry name" value="Nucleotidylyl transferase"/>
    <property type="match status" value="1"/>
</dbReference>
<dbReference type="GO" id="GO:0004817">
    <property type="term" value="F:cysteine-tRNA ligase activity"/>
    <property type="evidence" value="ECO:0007669"/>
    <property type="project" value="UniProtKB-UniRule"/>
</dbReference>
<dbReference type="AlphaFoldDB" id="A0A8J2V7X4"/>
<evidence type="ECO:0000313" key="15">
    <source>
        <dbReference type="Proteomes" id="UP000613582"/>
    </source>
</evidence>
<evidence type="ECO:0000313" key="14">
    <source>
        <dbReference type="EMBL" id="GGD19049.1"/>
    </source>
</evidence>
<evidence type="ECO:0000256" key="6">
    <source>
        <dbReference type="ARBA" id="ARBA00022723"/>
    </source>
</evidence>
<evidence type="ECO:0000256" key="3">
    <source>
        <dbReference type="ARBA" id="ARBA00011245"/>
    </source>
</evidence>
<comment type="subunit">
    <text evidence="3 12">Monomer.</text>
</comment>
<gene>
    <name evidence="12 14" type="primary">cysS</name>
    <name evidence="14" type="ORF">GCM10011342_29690</name>
</gene>
<keyword evidence="15" id="KW-1185">Reference proteome</keyword>
<reference evidence="14" key="1">
    <citation type="journal article" date="2014" name="Int. J. Syst. Evol. Microbiol.">
        <title>Complete genome sequence of Corynebacterium casei LMG S-19264T (=DSM 44701T), isolated from a smear-ripened cheese.</title>
        <authorList>
            <consortium name="US DOE Joint Genome Institute (JGI-PGF)"/>
            <person name="Walter F."/>
            <person name="Albersmeier A."/>
            <person name="Kalinowski J."/>
            <person name="Ruckert C."/>
        </authorList>
    </citation>
    <scope>NUCLEOTIDE SEQUENCE</scope>
    <source>
        <strain evidence="14">CGMCC 1.12921</strain>
    </source>
</reference>
<evidence type="ECO:0000256" key="10">
    <source>
        <dbReference type="ARBA" id="ARBA00022917"/>
    </source>
</evidence>
<evidence type="ECO:0000256" key="9">
    <source>
        <dbReference type="ARBA" id="ARBA00022840"/>
    </source>
</evidence>
<dbReference type="Pfam" id="PF09190">
    <property type="entry name" value="DALR_2"/>
    <property type="match status" value="1"/>
</dbReference>
<comment type="similarity">
    <text evidence="2 12">Belongs to the class-I aminoacyl-tRNA synthetase family.</text>
</comment>
<dbReference type="GO" id="GO:0005524">
    <property type="term" value="F:ATP binding"/>
    <property type="evidence" value="ECO:0007669"/>
    <property type="project" value="UniProtKB-UniRule"/>
</dbReference>
<dbReference type="NCBIfam" id="TIGR00435">
    <property type="entry name" value="cysS"/>
    <property type="match status" value="1"/>
</dbReference>
<sequence>MTINTTIKLQNSYSGKKEIFAPADPKRVTMYVCGPTVYSYAHIGNARAAVVFDQWFRLLRAVYGEDHVVYARNFTDIDDKIIKAHQESGEPISAITQRYADIYRADMAGLGCLKPSCEPRATAHIAGMQGLITTLIERGHAYVAQGHVLFDVDSYEAYGKLSKLDRDEIIAGARVEVAPYKRNAADFVLWKPSADNEPGWPAPPAWGIEGKGRPGWHLECSAMIRDVLGETIDIHGGGQDLRFPHHENEIAQSCCSGDKGLADGDVPLARYWLHNGFLNMGEDKMSKSLGNIVLPHDLLKEWDGEVLRWALLSAHYRQPLVWTQELLEQSKKQLDRFYRVLSDGEADLPAGSSEAVIEALADDLNTPEAFAALHALRDKAKAGEAKAAADLLAAGQLLGVFNADPADWLKGKAAGEGALDDAAIDALLVERAEARKAKDFARADAIRDKLAAQNIIIEDGPSGATWRRG</sequence>
<dbReference type="PANTHER" id="PTHR10890:SF3">
    <property type="entry name" value="CYSTEINE--TRNA LIGASE, CYTOPLASMIC"/>
    <property type="match status" value="1"/>
</dbReference>
<dbReference type="GO" id="GO:0006423">
    <property type="term" value="P:cysteinyl-tRNA aminoacylation"/>
    <property type="evidence" value="ECO:0007669"/>
    <property type="project" value="UniProtKB-UniRule"/>
</dbReference>
<accession>A0A8J2V7X4</accession>
<evidence type="ECO:0000259" key="13">
    <source>
        <dbReference type="SMART" id="SM00840"/>
    </source>
</evidence>
<dbReference type="Pfam" id="PF23493">
    <property type="entry name" value="CysS_C"/>
    <property type="match status" value="1"/>
</dbReference>
<dbReference type="SMART" id="SM00840">
    <property type="entry name" value="DALR_2"/>
    <property type="match status" value="1"/>
</dbReference>
<dbReference type="InterPro" id="IPR056411">
    <property type="entry name" value="CysS_C"/>
</dbReference>
<organism evidence="14 15">
    <name type="scientific">Aquisalinus flavus</name>
    <dbReference type="NCBI Taxonomy" id="1526572"/>
    <lineage>
        <taxon>Bacteria</taxon>
        <taxon>Pseudomonadati</taxon>
        <taxon>Pseudomonadota</taxon>
        <taxon>Alphaproteobacteria</taxon>
        <taxon>Parvularculales</taxon>
        <taxon>Parvularculaceae</taxon>
        <taxon>Aquisalinus</taxon>
    </lineage>
</organism>
<dbReference type="PANTHER" id="PTHR10890">
    <property type="entry name" value="CYSTEINYL-TRNA SYNTHETASE"/>
    <property type="match status" value="1"/>
</dbReference>
<keyword evidence="7 12" id="KW-0547">Nucleotide-binding</keyword>
<dbReference type="RefSeq" id="WP_188160612.1">
    <property type="nucleotide sequence ID" value="NZ_BMGH01000002.1"/>
</dbReference>
<keyword evidence="10 12" id="KW-0648">Protein biosynthesis</keyword>
<evidence type="ECO:0000256" key="2">
    <source>
        <dbReference type="ARBA" id="ARBA00005594"/>
    </source>
</evidence>
<dbReference type="InterPro" id="IPR024909">
    <property type="entry name" value="Cys-tRNA/MSH_ligase"/>
</dbReference>
<evidence type="ECO:0000256" key="8">
    <source>
        <dbReference type="ARBA" id="ARBA00022833"/>
    </source>
</evidence>
<evidence type="ECO:0000256" key="4">
    <source>
        <dbReference type="ARBA" id="ARBA00022490"/>
    </source>
</evidence>
<name>A0A8J2V7X4_9PROT</name>
<dbReference type="PRINTS" id="PR00983">
    <property type="entry name" value="TRNASYNTHCYS"/>
</dbReference>
<dbReference type="Gene3D" id="3.40.50.620">
    <property type="entry name" value="HUPs"/>
    <property type="match status" value="1"/>
</dbReference>
<evidence type="ECO:0000256" key="5">
    <source>
        <dbReference type="ARBA" id="ARBA00022598"/>
    </source>
</evidence>
<dbReference type="InterPro" id="IPR014729">
    <property type="entry name" value="Rossmann-like_a/b/a_fold"/>
</dbReference>
<keyword evidence="11 12" id="KW-0030">Aminoacyl-tRNA synthetase</keyword>
<reference evidence="14" key="2">
    <citation type="submission" date="2020-09" db="EMBL/GenBank/DDBJ databases">
        <authorList>
            <person name="Sun Q."/>
            <person name="Zhou Y."/>
        </authorList>
    </citation>
    <scope>NUCLEOTIDE SEQUENCE</scope>
    <source>
        <strain evidence="14">CGMCC 1.12921</strain>
    </source>
</reference>
<feature type="binding site" evidence="12">
    <location>
        <position position="220"/>
    </location>
    <ligand>
        <name>Zn(2+)</name>
        <dbReference type="ChEBI" id="CHEBI:29105"/>
    </ligand>
</feature>
<feature type="short sequence motif" description="'KMSKS' region" evidence="12">
    <location>
        <begin position="284"/>
        <end position="288"/>
    </location>
</feature>
<dbReference type="Pfam" id="PF01406">
    <property type="entry name" value="tRNA-synt_1e"/>
    <property type="match status" value="1"/>
</dbReference>
<dbReference type="InterPro" id="IPR009080">
    <property type="entry name" value="tRNAsynth_Ia_anticodon-bd"/>
</dbReference>
<dbReference type="InterPro" id="IPR015803">
    <property type="entry name" value="Cys-tRNA-ligase"/>
</dbReference>
<dbReference type="SUPFAM" id="SSF47323">
    <property type="entry name" value="Anticodon-binding domain of a subclass of class I aminoacyl-tRNA synthetases"/>
    <property type="match status" value="1"/>
</dbReference>
<feature type="binding site" evidence="12">
    <location>
        <position position="249"/>
    </location>
    <ligand>
        <name>Zn(2+)</name>
        <dbReference type="ChEBI" id="CHEBI:29105"/>
    </ligand>
</feature>
<keyword evidence="5 12" id="KW-0436">Ligase</keyword>
<feature type="binding site" evidence="12">
    <location>
        <position position="33"/>
    </location>
    <ligand>
        <name>Zn(2+)</name>
        <dbReference type="ChEBI" id="CHEBI:29105"/>
    </ligand>
</feature>
<dbReference type="InterPro" id="IPR015273">
    <property type="entry name" value="Cys-tRNA-synt_Ia_DALR"/>
</dbReference>
<evidence type="ECO:0000256" key="7">
    <source>
        <dbReference type="ARBA" id="ARBA00022741"/>
    </source>
</evidence>
<feature type="domain" description="Cysteinyl-tRNA synthetase class Ia DALR" evidence="13">
    <location>
        <begin position="355"/>
        <end position="409"/>
    </location>
</feature>
<feature type="binding site" evidence="12">
    <location>
        <position position="287"/>
    </location>
    <ligand>
        <name>ATP</name>
        <dbReference type="ChEBI" id="CHEBI:30616"/>
    </ligand>
</feature>
<dbReference type="InterPro" id="IPR032678">
    <property type="entry name" value="tRNA-synt_1_cat_dom"/>
</dbReference>
<evidence type="ECO:0000256" key="1">
    <source>
        <dbReference type="ARBA" id="ARBA00004496"/>
    </source>
</evidence>
<feature type="short sequence motif" description="'HIGH' region" evidence="12">
    <location>
        <begin position="35"/>
        <end position="45"/>
    </location>
</feature>
<comment type="cofactor">
    <cofactor evidence="12">
        <name>Zn(2+)</name>
        <dbReference type="ChEBI" id="CHEBI:29105"/>
    </cofactor>
    <text evidence="12">Binds 1 zinc ion per subunit.</text>
</comment>
<dbReference type="HAMAP" id="MF_00041">
    <property type="entry name" value="Cys_tRNA_synth"/>
    <property type="match status" value="1"/>
</dbReference>
<dbReference type="EMBL" id="BMGH01000002">
    <property type="protein sequence ID" value="GGD19049.1"/>
    <property type="molecule type" value="Genomic_DNA"/>
</dbReference>
<dbReference type="Gene3D" id="1.20.120.1910">
    <property type="entry name" value="Cysteine-tRNA ligase, C-terminal anti-codon recognition domain"/>
    <property type="match status" value="1"/>
</dbReference>
<evidence type="ECO:0000256" key="12">
    <source>
        <dbReference type="HAMAP-Rule" id="MF_00041"/>
    </source>
</evidence>
<comment type="subcellular location">
    <subcellularLocation>
        <location evidence="1 12">Cytoplasm</location>
    </subcellularLocation>
</comment>
<evidence type="ECO:0000256" key="11">
    <source>
        <dbReference type="ARBA" id="ARBA00023146"/>
    </source>
</evidence>
<comment type="caution">
    <text evidence="14">The sequence shown here is derived from an EMBL/GenBank/DDBJ whole genome shotgun (WGS) entry which is preliminary data.</text>
</comment>
<comment type="catalytic activity">
    <reaction evidence="12">
        <text>tRNA(Cys) + L-cysteine + ATP = L-cysteinyl-tRNA(Cys) + AMP + diphosphate</text>
        <dbReference type="Rhea" id="RHEA:17773"/>
        <dbReference type="Rhea" id="RHEA-COMP:9661"/>
        <dbReference type="Rhea" id="RHEA-COMP:9679"/>
        <dbReference type="ChEBI" id="CHEBI:30616"/>
        <dbReference type="ChEBI" id="CHEBI:33019"/>
        <dbReference type="ChEBI" id="CHEBI:35235"/>
        <dbReference type="ChEBI" id="CHEBI:78442"/>
        <dbReference type="ChEBI" id="CHEBI:78517"/>
        <dbReference type="ChEBI" id="CHEBI:456215"/>
        <dbReference type="EC" id="6.1.1.16"/>
    </reaction>
</comment>
<keyword evidence="6 12" id="KW-0479">Metal-binding</keyword>
<feature type="binding site" evidence="12">
    <location>
        <position position="245"/>
    </location>
    <ligand>
        <name>Zn(2+)</name>
        <dbReference type="ChEBI" id="CHEBI:29105"/>
    </ligand>
</feature>
<keyword evidence="4 12" id="KW-0963">Cytoplasm</keyword>
<dbReference type="GO" id="GO:0005829">
    <property type="term" value="C:cytosol"/>
    <property type="evidence" value="ECO:0007669"/>
    <property type="project" value="TreeGrafter"/>
</dbReference>
<keyword evidence="8 12" id="KW-0862">Zinc</keyword>
<protein>
    <recommendedName>
        <fullName evidence="12">Cysteine--tRNA ligase</fullName>
        <ecNumber evidence="12">6.1.1.16</ecNumber>
    </recommendedName>
    <alternativeName>
        <fullName evidence="12">Cysteinyl-tRNA synthetase</fullName>
        <shortName evidence="12">CysRS</shortName>
    </alternativeName>
</protein>